<keyword evidence="6" id="KW-0698">rRNA processing</keyword>
<evidence type="ECO:0000256" key="3">
    <source>
        <dbReference type="ARBA" id="ARBA00007494"/>
    </source>
</evidence>
<dbReference type="SUPFAM" id="SSF53335">
    <property type="entry name" value="S-adenosyl-L-methionine-dependent methyltransferases"/>
    <property type="match status" value="1"/>
</dbReference>
<feature type="binding site" evidence="14">
    <location>
        <position position="302"/>
    </location>
    <ligand>
        <name>S-adenosyl-L-methionine</name>
        <dbReference type="ChEBI" id="CHEBI:59789"/>
    </ligand>
</feature>
<evidence type="ECO:0000256" key="8">
    <source>
        <dbReference type="ARBA" id="ARBA00022679"/>
    </source>
</evidence>
<dbReference type="InterPro" id="IPR001678">
    <property type="entry name" value="MeTrfase_RsmB-F_NOP2_dom"/>
</dbReference>
<protein>
    <recommendedName>
        <fullName evidence="4">16S rRNA (cytosine(967)-C(5))-methyltransferase</fullName>
        <ecNumber evidence="4">2.1.1.176</ecNumber>
    </recommendedName>
    <alternativeName>
        <fullName evidence="11">16S rRNA m5C967 methyltransferase</fullName>
    </alternativeName>
    <alternativeName>
        <fullName evidence="12">rRNA (cytosine-C(5)-)-methyltransferase RsmB</fullName>
    </alternativeName>
</protein>
<evidence type="ECO:0000256" key="10">
    <source>
        <dbReference type="ARBA" id="ARBA00022884"/>
    </source>
</evidence>
<dbReference type="FunFam" id="3.40.50.150:FF:000022">
    <property type="entry name" value="Ribosomal RNA small subunit methyltransferase B"/>
    <property type="match status" value="1"/>
</dbReference>
<keyword evidence="5" id="KW-0963">Cytoplasm</keyword>
<evidence type="ECO:0000259" key="15">
    <source>
        <dbReference type="PROSITE" id="PS51686"/>
    </source>
</evidence>
<evidence type="ECO:0000256" key="5">
    <source>
        <dbReference type="ARBA" id="ARBA00022490"/>
    </source>
</evidence>
<keyword evidence="7 14" id="KW-0489">Methyltransferase</keyword>
<dbReference type="InterPro" id="IPR029063">
    <property type="entry name" value="SAM-dependent_MTases_sf"/>
</dbReference>
<dbReference type="PROSITE" id="PS01153">
    <property type="entry name" value="NOL1_NOP2_SUN"/>
    <property type="match status" value="1"/>
</dbReference>
<dbReference type="EMBL" id="LS423452">
    <property type="protein sequence ID" value="SPS06891.1"/>
    <property type="molecule type" value="Genomic_DNA"/>
</dbReference>
<dbReference type="InterPro" id="IPR049560">
    <property type="entry name" value="MeTrfase_RsmB-F_NOP2_cat"/>
</dbReference>
<dbReference type="PROSITE" id="PS51686">
    <property type="entry name" value="SAM_MT_RSMB_NOP"/>
    <property type="match status" value="1"/>
</dbReference>
<accession>A0A2X0SHJ5</accession>
<name>A0A2X0SHJ5_9PROT</name>
<feature type="binding site" evidence="14">
    <location>
        <begin position="254"/>
        <end position="260"/>
    </location>
    <ligand>
        <name>S-adenosyl-L-methionine</name>
        <dbReference type="ChEBI" id="CHEBI:59789"/>
    </ligand>
</feature>
<dbReference type="Gene3D" id="1.10.940.10">
    <property type="entry name" value="NusB-like"/>
    <property type="match status" value="1"/>
</dbReference>
<dbReference type="Gene3D" id="3.40.50.150">
    <property type="entry name" value="Vaccinia Virus protein VP39"/>
    <property type="match status" value="1"/>
</dbReference>
<dbReference type="CDD" id="cd02440">
    <property type="entry name" value="AdoMet_MTases"/>
    <property type="match status" value="1"/>
</dbReference>
<dbReference type="Pfam" id="PF01029">
    <property type="entry name" value="NusB"/>
    <property type="match status" value="1"/>
</dbReference>
<proteinExistence type="inferred from homology"/>
<evidence type="ECO:0000256" key="11">
    <source>
        <dbReference type="ARBA" id="ARBA00030399"/>
    </source>
</evidence>
<dbReference type="PRINTS" id="PR02008">
    <property type="entry name" value="RCMTFAMILY"/>
</dbReference>
<keyword evidence="9 14" id="KW-0949">S-adenosyl-L-methionine</keyword>
<dbReference type="InterPro" id="IPR018314">
    <property type="entry name" value="RsmB/NOL1/NOP2-like_CS"/>
</dbReference>
<comment type="subcellular location">
    <subcellularLocation>
        <location evidence="2">Cytoplasm</location>
    </subcellularLocation>
</comment>
<sequence>MHTIQQSASQVVRQVLAGKNLNQALSVLLGPSAGKSGLRITSQQRGALQDMSYGTLRFYGQLVRVLDQLLHKPVQDAQVRCLLLVALYQLLHTKASPHTVVDHAVRAVRKCNAAAGGLTNAVLRNFLRNRDVLLTQASISEEGRYAYPQWWIDTVRHQYGVHAEEILLVGNRHPPMTLRVNSRRNSPEDYRAILARHDIESSLIKPGAVLLAEPVPVMKLPGFFEGLVSVQDAGAQYAAHLLDVKDGMRVLDACAAPGGKSTHILELAQVDLLALDKNAGRLELIGENLQRLKLHAKLQCGDASQPDDWWDGKPFQRILADVPCSASGVVRRHPDIKWLRRSDDINGFAQQQLSILCALWSMLDDGGMLLYATCSIFSIENQCIINEFLMRNADGRQLPIPVVHSNKGQLFPDDHHDGFFYALLQKNA</sequence>
<dbReference type="GO" id="GO:0005737">
    <property type="term" value="C:cytoplasm"/>
    <property type="evidence" value="ECO:0007669"/>
    <property type="project" value="UniProtKB-SubCell"/>
</dbReference>
<evidence type="ECO:0000256" key="9">
    <source>
        <dbReference type="ARBA" id="ARBA00022691"/>
    </source>
</evidence>
<evidence type="ECO:0000256" key="1">
    <source>
        <dbReference type="ARBA" id="ARBA00002724"/>
    </source>
</evidence>
<feature type="binding site" evidence="14">
    <location>
        <position position="276"/>
    </location>
    <ligand>
        <name>S-adenosyl-L-methionine</name>
        <dbReference type="ChEBI" id="CHEBI:59789"/>
    </ligand>
</feature>
<dbReference type="InterPro" id="IPR035926">
    <property type="entry name" value="NusB-like_sf"/>
</dbReference>
<evidence type="ECO:0000256" key="14">
    <source>
        <dbReference type="PROSITE-ProRule" id="PRU01023"/>
    </source>
</evidence>
<dbReference type="SUPFAM" id="SSF48013">
    <property type="entry name" value="NusB-like"/>
    <property type="match status" value="1"/>
</dbReference>
<dbReference type="NCBIfam" id="NF008149">
    <property type="entry name" value="PRK10901.1"/>
    <property type="match status" value="1"/>
</dbReference>
<dbReference type="Gene3D" id="3.30.70.1170">
    <property type="entry name" value="Sun protein, domain 3"/>
    <property type="match status" value="1"/>
</dbReference>
<comment type="catalytic activity">
    <reaction evidence="13">
        <text>cytidine(967) in 16S rRNA + S-adenosyl-L-methionine = 5-methylcytidine(967) in 16S rRNA + S-adenosyl-L-homocysteine + H(+)</text>
        <dbReference type="Rhea" id="RHEA:42748"/>
        <dbReference type="Rhea" id="RHEA-COMP:10219"/>
        <dbReference type="Rhea" id="RHEA-COMP:10220"/>
        <dbReference type="ChEBI" id="CHEBI:15378"/>
        <dbReference type="ChEBI" id="CHEBI:57856"/>
        <dbReference type="ChEBI" id="CHEBI:59789"/>
        <dbReference type="ChEBI" id="CHEBI:74483"/>
        <dbReference type="ChEBI" id="CHEBI:82748"/>
        <dbReference type="EC" id="2.1.1.176"/>
    </reaction>
</comment>
<dbReference type="InterPro" id="IPR023267">
    <property type="entry name" value="RCMT"/>
</dbReference>
<feature type="domain" description="SAM-dependent MTase RsmB/NOP-type" evidence="15">
    <location>
        <begin position="166"/>
        <end position="427"/>
    </location>
</feature>
<feature type="binding site" evidence="14">
    <location>
        <position position="321"/>
    </location>
    <ligand>
        <name>S-adenosyl-L-methionine</name>
        <dbReference type="ChEBI" id="CHEBI:59789"/>
    </ligand>
</feature>
<dbReference type="InterPro" id="IPR006027">
    <property type="entry name" value="NusB_RsmB_TIM44"/>
</dbReference>
<dbReference type="Pfam" id="PF01189">
    <property type="entry name" value="Methyltr_RsmB-F"/>
    <property type="match status" value="1"/>
</dbReference>
<dbReference type="AlphaFoldDB" id="A0A2X0SHJ5"/>
<dbReference type="PANTHER" id="PTHR22807">
    <property type="entry name" value="NOP2 YEAST -RELATED NOL1/NOP2/FMU SUN DOMAIN-CONTAINING"/>
    <property type="match status" value="1"/>
</dbReference>
<gene>
    <name evidence="16" type="primary">rsmB</name>
    <name evidence="16" type="ORF">NITFAB_2488</name>
</gene>
<evidence type="ECO:0000256" key="12">
    <source>
        <dbReference type="ARBA" id="ARBA00031088"/>
    </source>
</evidence>
<feature type="active site" description="Nucleophile" evidence="14">
    <location>
        <position position="374"/>
    </location>
</feature>
<comment type="similarity">
    <text evidence="3 14">Belongs to the class I-like SAM-binding methyltransferase superfamily. RsmB/NOP family.</text>
</comment>
<evidence type="ECO:0000313" key="16">
    <source>
        <dbReference type="EMBL" id="SPS06891.1"/>
    </source>
</evidence>
<dbReference type="EC" id="2.1.1.176" evidence="4"/>
<keyword evidence="8 14" id="KW-0808">Transferase</keyword>
<keyword evidence="10 14" id="KW-0694">RNA-binding</keyword>
<dbReference type="InterPro" id="IPR004573">
    <property type="entry name" value="rRNA_ssu_MeTfrase_B"/>
</dbReference>
<dbReference type="PANTHER" id="PTHR22807:SF61">
    <property type="entry name" value="NOL1_NOP2_SUN FAMILY PROTEIN _ ANTITERMINATION NUSB DOMAIN-CONTAINING PROTEIN"/>
    <property type="match status" value="1"/>
</dbReference>
<evidence type="ECO:0000256" key="6">
    <source>
        <dbReference type="ARBA" id="ARBA00022552"/>
    </source>
</evidence>
<evidence type="ECO:0000256" key="4">
    <source>
        <dbReference type="ARBA" id="ARBA00012140"/>
    </source>
</evidence>
<dbReference type="GO" id="GO:0006355">
    <property type="term" value="P:regulation of DNA-templated transcription"/>
    <property type="evidence" value="ECO:0007669"/>
    <property type="project" value="InterPro"/>
</dbReference>
<evidence type="ECO:0000256" key="13">
    <source>
        <dbReference type="ARBA" id="ARBA00047283"/>
    </source>
</evidence>
<evidence type="ECO:0000256" key="2">
    <source>
        <dbReference type="ARBA" id="ARBA00004496"/>
    </source>
</evidence>
<reference evidence="16" key="1">
    <citation type="submission" date="2018-05" db="EMBL/GenBank/DDBJ databases">
        <authorList>
            <person name="Lanie J.A."/>
            <person name="Ng W.-L."/>
            <person name="Kazmierczak K.M."/>
            <person name="Andrzejewski T.M."/>
            <person name="Davidsen T.M."/>
            <person name="Wayne K.J."/>
            <person name="Tettelin H."/>
            <person name="Glass J.I."/>
            <person name="Rusch D."/>
            <person name="Podicherti R."/>
            <person name="Tsui H.-C.T."/>
            <person name="Winkler M.E."/>
        </authorList>
    </citation>
    <scope>NUCLEOTIDE SEQUENCE</scope>
    <source>
        <strain evidence="16">KNB</strain>
    </source>
</reference>
<dbReference type="GO" id="GO:0003723">
    <property type="term" value="F:RNA binding"/>
    <property type="evidence" value="ECO:0007669"/>
    <property type="project" value="UniProtKB-UniRule"/>
</dbReference>
<dbReference type="InterPro" id="IPR054728">
    <property type="entry name" value="RsmB-like_ferredoxin"/>
</dbReference>
<dbReference type="NCBIfam" id="TIGR00563">
    <property type="entry name" value="rsmB"/>
    <property type="match status" value="1"/>
</dbReference>
<evidence type="ECO:0000256" key="7">
    <source>
        <dbReference type="ARBA" id="ARBA00022603"/>
    </source>
</evidence>
<dbReference type="Pfam" id="PF22458">
    <property type="entry name" value="RsmF-B_ferredox"/>
    <property type="match status" value="1"/>
</dbReference>
<comment type="function">
    <text evidence="1">Specifically methylates the cytosine at position 967 (m5C967) of 16S rRNA.</text>
</comment>
<dbReference type="GO" id="GO:0008649">
    <property type="term" value="F:rRNA methyltransferase activity"/>
    <property type="evidence" value="ECO:0007669"/>
    <property type="project" value="InterPro"/>
</dbReference>
<organism evidence="16">
    <name type="scientific">Candidatus Nitrotoga fabula</name>
    <dbReference type="NCBI Taxonomy" id="2182327"/>
    <lineage>
        <taxon>Bacteria</taxon>
        <taxon>Pseudomonadati</taxon>
        <taxon>Pseudomonadota</taxon>
        <taxon>Betaproteobacteria</taxon>
        <taxon>Nitrosomonadales</taxon>
        <taxon>Gallionellaceae</taxon>
        <taxon>Candidatus Nitrotoga</taxon>
    </lineage>
</organism>